<dbReference type="AlphaFoldDB" id="A0A1T5PD54"/>
<evidence type="ECO:0000256" key="1">
    <source>
        <dbReference type="SAM" id="SignalP"/>
    </source>
</evidence>
<keyword evidence="3" id="KW-1185">Reference proteome</keyword>
<dbReference type="Proteomes" id="UP000190166">
    <property type="component" value="Unassembled WGS sequence"/>
</dbReference>
<feature type="chain" id="PRO_5013001885" description="DUF4932 domain-containing protein" evidence="1">
    <location>
        <begin position="20"/>
        <end position="377"/>
    </location>
</feature>
<evidence type="ECO:0000313" key="3">
    <source>
        <dbReference type="Proteomes" id="UP000190166"/>
    </source>
</evidence>
<feature type="signal peptide" evidence="1">
    <location>
        <begin position="1"/>
        <end position="19"/>
    </location>
</feature>
<organism evidence="2 3">
    <name type="scientific">Chitinophaga ginsengisegetis</name>
    <dbReference type="NCBI Taxonomy" id="393003"/>
    <lineage>
        <taxon>Bacteria</taxon>
        <taxon>Pseudomonadati</taxon>
        <taxon>Bacteroidota</taxon>
        <taxon>Chitinophagia</taxon>
        <taxon>Chitinophagales</taxon>
        <taxon>Chitinophagaceae</taxon>
        <taxon>Chitinophaga</taxon>
    </lineage>
</organism>
<dbReference type="EMBL" id="FUZZ01000008">
    <property type="protein sequence ID" value="SKD10499.1"/>
    <property type="molecule type" value="Genomic_DNA"/>
</dbReference>
<protein>
    <recommendedName>
        <fullName evidence="4">DUF4932 domain-containing protein</fullName>
    </recommendedName>
</protein>
<dbReference type="RefSeq" id="WP_159454507.1">
    <property type="nucleotide sequence ID" value="NZ_FUZZ01000008.1"/>
</dbReference>
<evidence type="ECO:0000313" key="2">
    <source>
        <dbReference type="EMBL" id="SKD10499.1"/>
    </source>
</evidence>
<gene>
    <name evidence="2" type="ORF">SAMN05660461_6417</name>
</gene>
<reference evidence="2 3" key="1">
    <citation type="submission" date="2017-02" db="EMBL/GenBank/DDBJ databases">
        <authorList>
            <person name="Peterson S.W."/>
        </authorList>
    </citation>
    <scope>NUCLEOTIDE SEQUENCE [LARGE SCALE GENOMIC DNA]</scope>
    <source>
        <strain evidence="2 3">DSM 18108</strain>
    </source>
</reference>
<proteinExistence type="predicted"/>
<evidence type="ECO:0008006" key="4">
    <source>
        <dbReference type="Google" id="ProtNLM"/>
    </source>
</evidence>
<sequence length="377" mass="43459">MKRTILAALLAVIPACLFAQDGDVNFSAAFKKENDKKSRIEINEVKELIHIMIAITPTGLGNEDMVQLKGPYYQDVLKQFAPYGKEPVIATFDSLLQKSPLHYIFLTGNAIAYDFEKDQLLPNNVFLLPADEVAGTKITVNPITTYKTSIEDFAKKSGFREFYAAHAAYYQGIVSDYEKNANLDKQWKWLEANFNTHINSYQILCSPLINGLNYTLSFKKNDFEMIQMVLPPIDHNDAWSAKYTEAFNTRGMFTEIDHNYVRKPGDQSEKKINEALKNRSKWVDTTMEGTAYYPTPVKVFNEYMTFGVFILYCEEVYKNDPATLKEIYTDVNEVMSKQRGFIKMKEFTDCLIKLRKAQPRKKIDELYPALLNWCMKQ</sequence>
<name>A0A1T5PD54_9BACT</name>
<accession>A0A1T5PD54</accession>
<keyword evidence="1" id="KW-0732">Signal</keyword>